<dbReference type="InterPro" id="IPR014710">
    <property type="entry name" value="RmlC-like_jellyroll"/>
</dbReference>
<dbReference type="PROSITE" id="PS01124">
    <property type="entry name" value="HTH_ARAC_FAMILY_2"/>
    <property type="match status" value="1"/>
</dbReference>
<evidence type="ECO:0000256" key="3">
    <source>
        <dbReference type="ARBA" id="ARBA00023159"/>
    </source>
</evidence>
<dbReference type="InterPro" id="IPR009057">
    <property type="entry name" value="Homeodomain-like_sf"/>
</dbReference>
<organism evidence="6 7">
    <name type="scientific">Verticiella sediminum</name>
    <dbReference type="NCBI Taxonomy" id="1247510"/>
    <lineage>
        <taxon>Bacteria</taxon>
        <taxon>Pseudomonadati</taxon>
        <taxon>Pseudomonadota</taxon>
        <taxon>Betaproteobacteria</taxon>
        <taxon>Burkholderiales</taxon>
        <taxon>Alcaligenaceae</taxon>
        <taxon>Verticiella</taxon>
    </lineage>
</organism>
<evidence type="ECO:0000256" key="4">
    <source>
        <dbReference type="ARBA" id="ARBA00023163"/>
    </source>
</evidence>
<evidence type="ECO:0000259" key="5">
    <source>
        <dbReference type="PROSITE" id="PS01124"/>
    </source>
</evidence>
<dbReference type="InterPro" id="IPR018060">
    <property type="entry name" value="HTH_AraC"/>
</dbReference>
<dbReference type="PANTHER" id="PTHR43280">
    <property type="entry name" value="ARAC-FAMILY TRANSCRIPTIONAL REGULATOR"/>
    <property type="match status" value="1"/>
</dbReference>
<dbReference type="Gene3D" id="2.60.120.10">
    <property type="entry name" value="Jelly Rolls"/>
    <property type="match status" value="1"/>
</dbReference>
<accession>A0A556A7Z6</accession>
<evidence type="ECO:0000256" key="1">
    <source>
        <dbReference type="ARBA" id="ARBA00023015"/>
    </source>
</evidence>
<dbReference type="SUPFAM" id="SSF46689">
    <property type="entry name" value="Homeodomain-like"/>
    <property type="match status" value="1"/>
</dbReference>
<keyword evidence="3" id="KW-0010">Activator</keyword>
<dbReference type="InterPro" id="IPR020449">
    <property type="entry name" value="Tscrpt_reg_AraC-type_HTH"/>
</dbReference>
<evidence type="ECO:0000313" key="7">
    <source>
        <dbReference type="Proteomes" id="UP000318405"/>
    </source>
</evidence>
<dbReference type="PRINTS" id="PR00032">
    <property type="entry name" value="HTHARAC"/>
</dbReference>
<dbReference type="PANTHER" id="PTHR43280:SF32">
    <property type="entry name" value="TRANSCRIPTIONAL REGULATORY PROTEIN"/>
    <property type="match status" value="1"/>
</dbReference>
<keyword evidence="1" id="KW-0805">Transcription regulation</keyword>
<gene>
    <name evidence="6" type="ORF">FOZ76_25620</name>
</gene>
<protein>
    <submittedName>
        <fullName evidence="6">Helix-turn-helix domain-containing protein</fullName>
    </submittedName>
</protein>
<dbReference type="InterPro" id="IPR003313">
    <property type="entry name" value="AraC-bd"/>
</dbReference>
<feature type="domain" description="HTH araC/xylS-type" evidence="5">
    <location>
        <begin position="184"/>
        <end position="282"/>
    </location>
</feature>
<dbReference type="OrthoDB" id="9803764at2"/>
<proteinExistence type="predicted"/>
<dbReference type="RefSeq" id="WP_143951116.1">
    <property type="nucleotide sequence ID" value="NZ_BAABMB010000005.1"/>
</dbReference>
<dbReference type="InterPro" id="IPR047264">
    <property type="entry name" value="Cupin_HpaA-like_N"/>
</dbReference>
<evidence type="ECO:0000313" key="6">
    <source>
        <dbReference type="EMBL" id="TSH89000.1"/>
    </source>
</evidence>
<dbReference type="CDD" id="cd06999">
    <property type="entry name" value="cupin_HpaA-like_N"/>
    <property type="match status" value="1"/>
</dbReference>
<keyword evidence="2" id="KW-0238">DNA-binding</keyword>
<dbReference type="Proteomes" id="UP000318405">
    <property type="component" value="Unassembled WGS sequence"/>
</dbReference>
<comment type="caution">
    <text evidence="6">The sequence shown here is derived from an EMBL/GenBank/DDBJ whole genome shotgun (WGS) entry which is preliminary data.</text>
</comment>
<dbReference type="GO" id="GO:0043565">
    <property type="term" value="F:sequence-specific DNA binding"/>
    <property type="evidence" value="ECO:0007669"/>
    <property type="project" value="InterPro"/>
</dbReference>
<name>A0A556A7Z6_9BURK</name>
<dbReference type="AlphaFoldDB" id="A0A556A7Z6"/>
<dbReference type="SMART" id="SM00342">
    <property type="entry name" value="HTH_ARAC"/>
    <property type="match status" value="1"/>
</dbReference>
<dbReference type="Pfam" id="PF02311">
    <property type="entry name" value="AraC_binding"/>
    <property type="match status" value="1"/>
</dbReference>
<evidence type="ECO:0000256" key="2">
    <source>
        <dbReference type="ARBA" id="ARBA00023125"/>
    </source>
</evidence>
<keyword evidence="7" id="KW-1185">Reference proteome</keyword>
<dbReference type="Gene3D" id="1.10.10.60">
    <property type="entry name" value="Homeodomain-like"/>
    <property type="match status" value="1"/>
</dbReference>
<dbReference type="InterPro" id="IPR011051">
    <property type="entry name" value="RmlC_Cupin_sf"/>
</dbReference>
<dbReference type="SUPFAM" id="SSF51182">
    <property type="entry name" value="RmlC-like cupins"/>
    <property type="match status" value="1"/>
</dbReference>
<reference evidence="6 7" key="1">
    <citation type="submission" date="2019-07" db="EMBL/GenBank/DDBJ databases">
        <title>Qingshengfaniella alkalisoli gen. nov., sp. nov., isolated from saline soil.</title>
        <authorList>
            <person name="Xu L."/>
            <person name="Huang X.-X."/>
            <person name="Sun J.-Q."/>
        </authorList>
    </citation>
    <scope>NUCLEOTIDE SEQUENCE [LARGE SCALE GENOMIC DNA]</scope>
    <source>
        <strain evidence="6 7">DSM 27279</strain>
    </source>
</reference>
<dbReference type="EMBL" id="VLTJ01000042">
    <property type="protein sequence ID" value="TSH89000.1"/>
    <property type="molecule type" value="Genomic_DNA"/>
</dbReference>
<keyword evidence="4" id="KW-0804">Transcription</keyword>
<dbReference type="Pfam" id="PF12833">
    <property type="entry name" value="HTH_18"/>
    <property type="match status" value="1"/>
</dbReference>
<sequence length="297" mass="33310">MRPVPTYALYGEAAPSSSVLTEQLHCESIPSRSRLHDWEIRPHRHEHFLQILYIRRGEGKAWTEDGVIPLRGPCAVLSPAGHGHGFQFAPDIEGWVVTAVQAGLQADLVAACERPLVLDWVAGSTEDAQVGALVDMLVGTFASSEPWRLASMRAAFTLLLARLLEVRAHAHRASHETRAQRHLRRFRVLLERDYRTRRDIEHYAGELGITPTQLNRLCREHLGCSALGTLHRRLLAEAERDLAYTSLSVKEVALTLGFADAAYFSRFFHRHTGRTPSGYRDEARRRFSAAGRGRPVG</sequence>
<dbReference type="GO" id="GO:0003700">
    <property type="term" value="F:DNA-binding transcription factor activity"/>
    <property type="evidence" value="ECO:0007669"/>
    <property type="project" value="InterPro"/>
</dbReference>